<dbReference type="EMBL" id="NVUL01000002">
    <property type="protein sequence ID" value="PCI82173.1"/>
    <property type="molecule type" value="Genomic_DNA"/>
</dbReference>
<dbReference type="PANTHER" id="PTHR21366:SF14">
    <property type="entry name" value="GLYOXALASE DOMAIN-CONTAINING PROTEIN 5"/>
    <property type="match status" value="1"/>
</dbReference>
<dbReference type="AlphaFoldDB" id="A0A2A4XHS2"/>
<dbReference type="Proteomes" id="UP000218767">
    <property type="component" value="Unassembled WGS sequence"/>
</dbReference>
<feature type="chain" id="PRO_5013218215" description="VOC domain-containing protein" evidence="1">
    <location>
        <begin position="29"/>
        <end position="354"/>
    </location>
</feature>
<gene>
    <name evidence="3" type="ORF">COB20_00785</name>
</gene>
<dbReference type="SUPFAM" id="SSF54593">
    <property type="entry name" value="Glyoxalase/Bleomycin resistance protein/Dihydroxybiphenyl dioxygenase"/>
    <property type="match status" value="2"/>
</dbReference>
<keyword evidence="1" id="KW-0732">Signal</keyword>
<name>A0A2A4XHS2_9GAMM</name>
<dbReference type="InterPro" id="IPR050383">
    <property type="entry name" value="GlyoxalaseI/FosfomycinResist"/>
</dbReference>
<reference evidence="4" key="1">
    <citation type="submission" date="2017-08" db="EMBL/GenBank/DDBJ databases">
        <title>A dynamic microbial community with high functional redundancy inhabits the cold, oxic subseafloor aquifer.</title>
        <authorList>
            <person name="Tully B.J."/>
            <person name="Wheat C.G."/>
            <person name="Glazer B.T."/>
            <person name="Huber J.A."/>
        </authorList>
    </citation>
    <scope>NUCLEOTIDE SEQUENCE [LARGE SCALE GENOMIC DNA]</scope>
</reference>
<comment type="caution">
    <text evidence="3">The sequence shown here is derived from an EMBL/GenBank/DDBJ whole genome shotgun (WGS) entry which is preliminary data.</text>
</comment>
<dbReference type="Gene3D" id="3.10.180.10">
    <property type="entry name" value="2,3-Dihydroxybiphenyl 1,2-Dioxygenase, domain 1"/>
    <property type="match status" value="2"/>
</dbReference>
<evidence type="ECO:0000313" key="3">
    <source>
        <dbReference type="EMBL" id="PCI82173.1"/>
    </source>
</evidence>
<dbReference type="InterPro" id="IPR029068">
    <property type="entry name" value="Glyas_Bleomycin-R_OHBP_Dase"/>
</dbReference>
<proteinExistence type="predicted"/>
<dbReference type="InterPro" id="IPR037523">
    <property type="entry name" value="VOC_core"/>
</dbReference>
<feature type="signal peptide" evidence="1">
    <location>
        <begin position="1"/>
        <end position="28"/>
    </location>
</feature>
<dbReference type="PROSITE" id="PS51819">
    <property type="entry name" value="VOC"/>
    <property type="match status" value="2"/>
</dbReference>
<protein>
    <recommendedName>
        <fullName evidence="2">VOC domain-containing protein</fullName>
    </recommendedName>
</protein>
<dbReference type="PANTHER" id="PTHR21366">
    <property type="entry name" value="GLYOXALASE FAMILY PROTEIN"/>
    <property type="match status" value="1"/>
</dbReference>
<organism evidence="3 4">
    <name type="scientific">SAR86 cluster bacterium</name>
    <dbReference type="NCBI Taxonomy" id="2030880"/>
    <lineage>
        <taxon>Bacteria</taxon>
        <taxon>Pseudomonadati</taxon>
        <taxon>Pseudomonadota</taxon>
        <taxon>Gammaproteobacteria</taxon>
        <taxon>SAR86 cluster</taxon>
    </lineage>
</organism>
<evidence type="ECO:0000313" key="4">
    <source>
        <dbReference type="Proteomes" id="UP000218767"/>
    </source>
</evidence>
<evidence type="ECO:0000256" key="1">
    <source>
        <dbReference type="SAM" id="SignalP"/>
    </source>
</evidence>
<evidence type="ECO:0000259" key="2">
    <source>
        <dbReference type="PROSITE" id="PS51819"/>
    </source>
</evidence>
<sequence>MTSASAVLSRRSLLKAIPALTLSPVIFAQSDSAIAVRKLHSYGMRVSNVARSVQFYQDLFGASIQSRQGDTVCLRIGEGPRFFSLSPLLPGQAPGFSHIGLSVENFDLESVRDQLDAFGVSRRSQPGPNQASLDVAMQSWTRTRAQSEGGSVSGTEELFFADIEGLIYQLSGADHCGGAGEFGGVCERLEEASADGMFHTIDLSHFTNFLANKDRANEFYTRAFGLGFQAYQGPASPIVGVGDGLQFLMYVGGDQAGAPTQPGRVDHVCLSIEAFDVEDIIAKLEDYGFTAREDASNTPPMVHWISMRMPNRGGVEGGTPEVYFSDPDGIRIQLQDAVYCGGGGYLGDDCSAPV</sequence>
<feature type="domain" description="VOC" evidence="2">
    <location>
        <begin position="38"/>
        <end position="173"/>
    </location>
</feature>
<feature type="domain" description="VOC" evidence="2">
    <location>
        <begin position="202"/>
        <end position="337"/>
    </location>
</feature>
<accession>A0A2A4XHS2</accession>